<gene>
    <name evidence="4" type="ORF">THAOC_16510</name>
</gene>
<evidence type="ECO:0000256" key="2">
    <source>
        <dbReference type="SAM" id="Phobius"/>
    </source>
</evidence>
<reference evidence="4 5" key="1">
    <citation type="journal article" date="2012" name="Genome Biol.">
        <title>Genome and low-iron response of an oceanic diatom adapted to chronic iron limitation.</title>
        <authorList>
            <person name="Lommer M."/>
            <person name="Specht M."/>
            <person name="Roy A.S."/>
            <person name="Kraemer L."/>
            <person name="Andreson R."/>
            <person name="Gutowska M.A."/>
            <person name="Wolf J."/>
            <person name="Bergner S.V."/>
            <person name="Schilhabel M.B."/>
            <person name="Klostermeier U.C."/>
            <person name="Beiko R.G."/>
            <person name="Rosenstiel P."/>
            <person name="Hippler M."/>
            <person name="Laroche J."/>
        </authorList>
    </citation>
    <scope>NUCLEOTIDE SEQUENCE [LARGE SCALE GENOMIC DNA]</scope>
    <source>
        <strain evidence="4 5">CCMP1005</strain>
    </source>
</reference>
<evidence type="ECO:0000313" key="5">
    <source>
        <dbReference type="Proteomes" id="UP000266841"/>
    </source>
</evidence>
<feature type="transmembrane region" description="Helical" evidence="2">
    <location>
        <begin position="776"/>
        <end position="795"/>
    </location>
</feature>
<accession>K0SX98</accession>
<dbReference type="Pfam" id="PF00078">
    <property type="entry name" value="RVT_1"/>
    <property type="match status" value="1"/>
</dbReference>
<name>K0SX98_THAOC</name>
<dbReference type="SUPFAM" id="SSF56672">
    <property type="entry name" value="DNA/RNA polymerases"/>
    <property type="match status" value="1"/>
</dbReference>
<protein>
    <recommendedName>
        <fullName evidence="3">Reverse transcriptase domain-containing protein</fullName>
    </recommendedName>
</protein>
<evidence type="ECO:0000259" key="3">
    <source>
        <dbReference type="PROSITE" id="PS50878"/>
    </source>
</evidence>
<comment type="caution">
    <text evidence="4">The sequence shown here is derived from an EMBL/GenBank/DDBJ whole genome shotgun (WGS) entry which is preliminary data.</text>
</comment>
<keyword evidence="5" id="KW-1185">Reference proteome</keyword>
<keyword evidence="2" id="KW-0812">Transmembrane</keyword>
<feature type="compositionally biased region" description="Basic and acidic residues" evidence="1">
    <location>
        <begin position="1804"/>
        <end position="1817"/>
    </location>
</feature>
<dbReference type="InterPro" id="IPR000477">
    <property type="entry name" value="RT_dom"/>
</dbReference>
<organism evidence="4 5">
    <name type="scientific">Thalassiosira oceanica</name>
    <name type="common">Marine diatom</name>
    <dbReference type="NCBI Taxonomy" id="159749"/>
    <lineage>
        <taxon>Eukaryota</taxon>
        <taxon>Sar</taxon>
        <taxon>Stramenopiles</taxon>
        <taxon>Ochrophyta</taxon>
        <taxon>Bacillariophyta</taxon>
        <taxon>Coscinodiscophyceae</taxon>
        <taxon>Thalassiosirophycidae</taxon>
        <taxon>Thalassiosirales</taxon>
        <taxon>Thalassiosiraceae</taxon>
        <taxon>Thalassiosira</taxon>
    </lineage>
</organism>
<sequence>MLWTIIVLIPKGSSGDYRGIGLLEPFWKVVEGIMDTRLGVIEFHPSLHGFVKGRGCGTAGIEAKLAQQFAYLQQSPLYGIFIDLRKAYDAMDRDRCMEIMEGYGVGPNMMRLIRTFWDEQKLVCRAAKRYGEPFKASRGVTQGGPLSPKIFNIMVDAIVREWIRQLFYEGREEEEEIHEVYAKAINTLSILLALLYADDAYFASTSKTILQKSMNILTELFDRVGLPDFAVDHRLWAVDVTMQSCLGTETPTPKRVQGRGLRVNKARSYNKELESLCRAHRLSEKLDTIEELEQTIADCDGDSSFHTSLADDLKNAFDQQHRELQLSAEKKCSKQKSCSIPFSDESDIWLKRRATLRRLETMFLHGGDRSRALRLDRLKKEPKKRADLLRRRYKNARSMGRAEAASAIQQIMRAEEQRNRWVRPKRTFGKKRSLPASRVLVPSADGQGVIHSDQQPFENAIAEHLGVRFRTARSASLRATPLHDEIGWRATNATSQQILHGEYEFPSEVDESTRLLMEQMALVFARTDGKPIDVVITDDDFKHWKSADEKTGSSRSKLHFGHYMAQAESAYLTSIQVRKLNLVLSRGVPLERWLHGLTVLLEKVAGKIDIDKLRAICLYEADFNWILKLIFSKRMIANARKHELLPDEIFAVPRSGSIPAVVSGILWTDIARTSNRHFAVNSVDLGQCYDAVDHSMASLSMQSFGVPPHIVNMGLEVLQTMNFWLTSAFGECATPFGGSLDDPTMGLGQGSGWAPAAWTALSTAIIAAYKVKEMYTTISAVWFNVIVTLAAMMFVDDMNQFLRAFEGMSEGDFIEFTQRALDIWGSLVLATGGYLKPSKCHAHFVIVYFRNGRPVHRQVHPPQPFSIPQKGGGRADIECLDPKSSSKLLGFHADLHGSGIDHLEAIYEKGMTWAALSNSAGFLTRADRWLSFFFQLRPSLTYALEAFCADPKWIEDRQHKIFYACLSKMGINRNILRLTRTLPHAFGGLGLFDLNIEILGRRLHFIRQWWGTDTNVGRIMHAAYESFMKDHGLAEDVFSKDFEKYGPLSRPGFFKHTWQLCHYYQINLQFIVDPCLQSSRLDDEPFMEKVIRILDPPLSTKDLQSINTVRRFKHAYMFTDILSVDGTNVHPMMLTSTLRGTSRGEIPLERPSPSDFDLWKVVLRRLTSVRFAVAQPLSPLVSVPHNHDGWFMTAGQERLVQQTDDGRYLVFGNRQDRQLRRPIYTRLGDGSIQIPEHELLFIASATDLSEDGKTVRLHSAAPYPRPAQQTHATLLDVLQSWDNSSLWNDIKIDEDGWWIETAVVNGTLLMVSDGSFMEHKSRRHSSCGFRLICKRTKKRVECGWVDEHSLAGCYRGELLGAIGVLLLLKAGTSRLIDREDVDLSSIPLLRYLCDNKGVDFHGNDPDRKLVEKQTHIDLLLLIRWLVRDLPISIRFEYIESHMNDIIPYQDLSFEQQQNVDMDSLAKDVLKRGLRSGNVIDPIFPFMYLLITDGSESIASSPIDTLYHKEGERTARQLYSAKNILTGIQFDRVDWENFGRTTKTEFLPNMRAWYAKHIWKCNGSMSRLNLIDPIKYPSPSCPCCSCPIEDKDHIILCPDEGRTKLYKDGVTKLDVWLRNQRTDPLLRRLIRQYLSGRSQTTMMSLLRPGTQAKYVRLAEEHDDLGWTNFVEGRISRKFFEIQLQFYVTKRSRKSAGKWTAGLIERLIGLIHSQWLYRNSQIHYASHYGGETRREYDEIMRTISHLVADTDPEDLLPEDSKLMEIDFNQLAKANSNARRNWASAVVAARTAVRNLNFDGDSDSDDAAPRRPQRSDDAAPRRPRRAAQGGTSRPAHRSSRQRS</sequence>
<evidence type="ECO:0000256" key="1">
    <source>
        <dbReference type="SAM" id="MobiDB-lite"/>
    </source>
</evidence>
<dbReference type="Proteomes" id="UP000266841">
    <property type="component" value="Unassembled WGS sequence"/>
</dbReference>
<dbReference type="InterPro" id="IPR043502">
    <property type="entry name" value="DNA/RNA_pol_sf"/>
</dbReference>
<dbReference type="PROSITE" id="PS50878">
    <property type="entry name" value="RT_POL"/>
    <property type="match status" value="1"/>
</dbReference>
<dbReference type="OrthoDB" id="57034at2759"/>
<proteinExistence type="predicted"/>
<feature type="non-terminal residue" evidence="4">
    <location>
        <position position="1840"/>
    </location>
</feature>
<keyword evidence="2" id="KW-0472">Membrane</keyword>
<dbReference type="PANTHER" id="PTHR19446">
    <property type="entry name" value="REVERSE TRANSCRIPTASES"/>
    <property type="match status" value="1"/>
</dbReference>
<feature type="transmembrane region" description="Helical" evidence="2">
    <location>
        <begin position="752"/>
        <end position="769"/>
    </location>
</feature>
<dbReference type="eggNOG" id="ENOG502QWH3">
    <property type="taxonomic scope" value="Eukaryota"/>
</dbReference>
<feature type="domain" description="Reverse transcriptase" evidence="3">
    <location>
        <begin position="1"/>
        <end position="261"/>
    </location>
</feature>
<dbReference type="OMA" id="RYVANDG"/>
<evidence type="ECO:0000313" key="4">
    <source>
        <dbReference type="EMBL" id="EJK62862.1"/>
    </source>
</evidence>
<feature type="compositionally biased region" description="Basic residues" evidence="1">
    <location>
        <begin position="1831"/>
        <end position="1840"/>
    </location>
</feature>
<keyword evidence="2" id="KW-1133">Transmembrane helix</keyword>
<dbReference type="EMBL" id="AGNL01018580">
    <property type="protein sequence ID" value="EJK62862.1"/>
    <property type="molecule type" value="Genomic_DNA"/>
</dbReference>
<feature type="region of interest" description="Disordered" evidence="1">
    <location>
        <begin position="1793"/>
        <end position="1840"/>
    </location>
</feature>